<feature type="compositionally biased region" description="Pro residues" evidence="1">
    <location>
        <begin position="59"/>
        <end position="68"/>
    </location>
</feature>
<protein>
    <submittedName>
        <fullName evidence="4">Zinc ribbon domain-containing protein</fullName>
    </submittedName>
</protein>
<organism evidence="4 5">
    <name type="scientific">Streptomyces lonarensis</name>
    <dbReference type="NCBI Taxonomy" id="700599"/>
    <lineage>
        <taxon>Bacteria</taxon>
        <taxon>Bacillati</taxon>
        <taxon>Actinomycetota</taxon>
        <taxon>Actinomycetes</taxon>
        <taxon>Kitasatosporales</taxon>
        <taxon>Streptomycetaceae</taxon>
        <taxon>Streptomyces</taxon>
    </lineage>
</organism>
<reference evidence="4 5" key="1">
    <citation type="submission" date="2020-03" db="EMBL/GenBank/DDBJ databases">
        <title>Draft genome of Streptomyces sp. ventii, isolated from the Axial Seamount in the Pacific Ocean, and resequencing of the two type strains Streptomyces lonarensis strain NCL 716 and Streptomyces bohaiensis strain 11A07.</title>
        <authorList>
            <person name="Loughran R.M."/>
            <person name="Pfannmuller K.M."/>
            <person name="Wasson B.J."/>
            <person name="Deadmond M.C."/>
            <person name="Paddock B.E."/>
            <person name="Koyack M.J."/>
            <person name="Gallegos D.A."/>
            <person name="Mitchell E.A."/>
            <person name="Ushijima B."/>
            <person name="Saw J.H."/>
            <person name="Mcphail K.L."/>
            <person name="Videau P."/>
        </authorList>
    </citation>
    <scope>NUCLEOTIDE SEQUENCE [LARGE SCALE GENOMIC DNA]</scope>
    <source>
        <strain evidence="4 5">NCL716</strain>
    </source>
</reference>
<evidence type="ECO:0000259" key="3">
    <source>
        <dbReference type="Pfam" id="PF25302"/>
    </source>
</evidence>
<dbReference type="SUPFAM" id="SSF49785">
    <property type="entry name" value="Galactose-binding domain-like"/>
    <property type="match status" value="1"/>
</dbReference>
<dbReference type="EMBL" id="JAAVJD010000214">
    <property type="protein sequence ID" value="NJQ07910.1"/>
    <property type="molecule type" value="Genomic_DNA"/>
</dbReference>
<evidence type="ECO:0000313" key="5">
    <source>
        <dbReference type="Proteomes" id="UP000578686"/>
    </source>
</evidence>
<evidence type="ECO:0000256" key="2">
    <source>
        <dbReference type="SAM" id="Phobius"/>
    </source>
</evidence>
<evidence type="ECO:0000256" key="1">
    <source>
        <dbReference type="SAM" id="MobiDB-lite"/>
    </source>
</evidence>
<evidence type="ECO:0000313" key="4">
    <source>
        <dbReference type="EMBL" id="NJQ07910.1"/>
    </source>
</evidence>
<accession>A0A7X6D499</accession>
<gene>
    <name evidence="4" type="ORF">HCN56_20560</name>
</gene>
<dbReference type="InterPro" id="IPR057561">
    <property type="entry name" value="NADase_transloc"/>
</dbReference>
<dbReference type="Gene3D" id="2.60.120.260">
    <property type="entry name" value="Galactose-binding domain-like"/>
    <property type="match status" value="1"/>
</dbReference>
<dbReference type="Pfam" id="PF25302">
    <property type="entry name" value="NADase_transloc"/>
    <property type="match status" value="1"/>
</dbReference>
<dbReference type="AlphaFoldDB" id="A0A7X6D499"/>
<keyword evidence="2" id="KW-1133">Transmembrane helix</keyword>
<dbReference type="InterPro" id="IPR008979">
    <property type="entry name" value="Galactose-bd-like_sf"/>
</dbReference>
<feature type="compositionally biased region" description="Pro residues" evidence="1">
    <location>
        <begin position="18"/>
        <end position="33"/>
    </location>
</feature>
<feature type="non-terminal residue" evidence="4">
    <location>
        <position position="1"/>
    </location>
</feature>
<dbReference type="RefSeq" id="WP_167973300.1">
    <property type="nucleotide sequence ID" value="NZ_JAAVJD010000214.1"/>
</dbReference>
<comment type="caution">
    <text evidence="4">The sequence shown here is derived from an EMBL/GenBank/DDBJ whole genome shotgun (WGS) entry which is preliminary data.</text>
</comment>
<feature type="region of interest" description="Disordered" evidence="1">
    <location>
        <begin position="86"/>
        <end position="117"/>
    </location>
</feature>
<feature type="region of interest" description="Disordered" evidence="1">
    <location>
        <begin position="1"/>
        <end position="74"/>
    </location>
</feature>
<proteinExistence type="predicted"/>
<dbReference type="NCBIfam" id="NF047619">
    <property type="entry name" value="NADase_discoid"/>
    <property type="match status" value="1"/>
</dbReference>
<keyword evidence="2" id="KW-0812">Transmembrane</keyword>
<feature type="compositionally biased region" description="Low complexity" evidence="1">
    <location>
        <begin position="34"/>
        <end position="44"/>
    </location>
</feature>
<sequence>TRPATGGVRLGKGGHRPTPSPRRPADPVDPPSDPATTATTVPVRRPGPDATAYGAEPPAAAPPEPAAPPLEMADRARSLLVPVAEPSAPAEEEVLPTLPGRPSPAPMRSRGPGSEPGVAGGVPCGWCGTPNRTDRHFCARCAMPMDAADRDDEPERLPWWRRLLGGDDRRMHWAGERPRVRRTYAHLVRWIAAAAIGALLVAGLVRLPAAISATQDHFAKRAAVDPDQYGASRSFEGHPPDNAFDQVSDTWWGPGVGGAGTGEWIQADFDRAVSILDLVITPGRSTRTRDLDTSAQPRRMEVLVTTEDGKSFTREIELARGLGPKRVPFRAHDVRSIRFTVVTAHNASDETQVAIAEIELFGPSGSYGR</sequence>
<dbReference type="Proteomes" id="UP000578686">
    <property type="component" value="Unassembled WGS sequence"/>
</dbReference>
<keyword evidence="5" id="KW-1185">Reference proteome</keyword>
<keyword evidence="2" id="KW-0472">Membrane</keyword>
<name>A0A7X6D499_9ACTN</name>
<feature type="transmembrane region" description="Helical" evidence="2">
    <location>
        <begin position="187"/>
        <end position="205"/>
    </location>
</feature>
<feature type="domain" description="NAD glycohydrolase translocation F5/8 type C" evidence="3">
    <location>
        <begin position="238"/>
        <end position="359"/>
    </location>
</feature>